<name>A0A4S4B1V4_9RHOO</name>
<keyword evidence="1" id="KW-0812">Transmembrane</keyword>
<organism evidence="3 4">
    <name type="scientific">Pseudothauera nasutitermitis</name>
    <dbReference type="NCBI Taxonomy" id="2565930"/>
    <lineage>
        <taxon>Bacteria</taxon>
        <taxon>Pseudomonadati</taxon>
        <taxon>Pseudomonadota</taxon>
        <taxon>Betaproteobacteria</taxon>
        <taxon>Rhodocyclales</taxon>
        <taxon>Zoogloeaceae</taxon>
        <taxon>Pseudothauera</taxon>
    </lineage>
</organism>
<dbReference type="Pfam" id="PF03413">
    <property type="entry name" value="PepSY"/>
    <property type="match status" value="1"/>
</dbReference>
<protein>
    <submittedName>
        <fullName evidence="3">PepSY domain-containing protein</fullName>
    </submittedName>
</protein>
<comment type="caution">
    <text evidence="3">The sequence shown here is derived from an EMBL/GenBank/DDBJ whole genome shotgun (WGS) entry which is preliminary data.</text>
</comment>
<feature type="transmembrane region" description="Helical" evidence="1">
    <location>
        <begin position="386"/>
        <end position="407"/>
    </location>
</feature>
<dbReference type="Pfam" id="PF03929">
    <property type="entry name" value="PepSY_TM"/>
    <property type="match status" value="1"/>
</dbReference>
<accession>A0A4S4B1V4</accession>
<feature type="transmembrane region" description="Helical" evidence="1">
    <location>
        <begin position="188"/>
        <end position="211"/>
    </location>
</feature>
<feature type="transmembrane region" description="Helical" evidence="1">
    <location>
        <begin position="52"/>
        <end position="78"/>
    </location>
</feature>
<keyword evidence="4" id="KW-1185">Reference proteome</keyword>
<keyword evidence="1" id="KW-0472">Membrane</keyword>
<feature type="domain" description="PepSY" evidence="2">
    <location>
        <begin position="105"/>
        <end position="161"/>
    </location>
</feature>
<dbReference type="AlphaFoldDB" id="A0A4S4B1V4"/>
<reference evidence="3 4" key="1">
    <citation type="submission" date="2019-04" db="EMBL/GenBank/DDBJ databases">
        <title>Azoarcus nasutitermitis sp. nov. isolated from termite nest.</title>
        <authorList>
            <person name="Lin S.-Y."/>
            <person name="Hameed A."/>
            <person name="Hsu Y.-H."/>
            <person name="Young C.-C."/>
        </authorList>
    </citation>
    <scope>NUCLEOTIDE SEQUENCE [LARGE SCALE GENOMIC DNA]</scope>
    <source>
        <strain evidence="3 4">CC-YHH838</strain>
    </source>
</reference>
<feature type="transmembrane region" description="Helical" evidence="1">
    <location>
        <begin position="240"/>
        <end position="260"/>
    </location>
</feature>
<dbReference type="OrthoDB" id="9776609at2"/>
<evidence type="ECO:0000256" key="1">
    <source>
        <dbReference type="SAM" id="Phobius"/>
    </source>
</evidence>
<keyword evidence="1" id="KW-1133">Transmembrane helix</keyword>
<dbReference type="EMBL" id="SSOC01000002">
    <property type="protein sequence ID" value="THF66155.1"/>
    <property type="molecule type" value="Genomic_DNA"/>
</dbReference>
<evidence type="ECO:0000313" key="4">
    <source>
        <dbReference type="Proteomes" id="UP000308430"/>
    </source>
</evidence>
<sequence>MDPDCPPAPTHNPPRSLHARSVFIHLSRRRHAVSAAVPAARPAAPKAGRARLWFLVHSWAALPLWIFMFFVCLTGTIATVSQEIVWLADPAVRARAPSADARLLGYDEVLAAVNRASPESVVQSISRPVKSQFALSVRVGNPDGTSQSIYVNPYTGEIQGTDPSFNFRGFVRALHGWLLMPFTNGFNLGWYAVSLLGLPMLVSLITGLVVYKKFWRGFLRPRLRFGHGARVFWGDFHRLAGIWSIPFILIIAITGLWFTVQAVLGDLSISISSEGAPPIVAREDAPYTPDGLPPRIVSLDEAAAHASEYLPGLQPMFVSLPGNAYDHIVVAGRGAYPLLFERLHVNPYNGKVEYVRRVADRSALELFTESMRPLHTGDFAGLWLKLVYFFFGLLLTMMVLSGLLIWTKRTAHATAAMLRRREEEPDGSVAELETEGAR</sequence>
<dbReference type="PANTHER" id="PTHR34219:SF8">
    <property type="entry name" value="PEPSY DOMAIN-CONTAINING PROTEIN"/>
    <property type="match status" value="1"/>
</dbReference>
<dbReference type="InterPro" id="IPR005625">
    <property type="entry name" value="PepSY-ass_TM"/>
</dbReference>
<dbReference type="InterPro" id="IPR025711">
    <property type="entry name" value="PepSY"/>
</dbReference>
<dbReference type="PANTHER" id="PTHR34219">
    <property type="entry name" value="IRON-REGULATED INNER MEMBRANE PROTEIN-RELATED"/>
    <property type="match status" value="1"/>
</dbReference>
<proteinExistence type="predicted"/>
<evidence type="ECO:0000259" key="2">
    <source>
        <dbReference type="Pfam" id="PF03413"/>
    </source>
</evidence>
<gene>
    <name evidence="3" type="ORF">E6C76_04665</name>
</gene>
<dbReference type="Proteomes" id="UP000308430">
    <property type="component" value="Unassembled WGS sequence"/>
</dbReference>
<evidence type="ECO:0000313" key="3">
    <source>
        <dbReference type="EMBL" id="THF66155.1"/>
    </source>
</evidence>